<gene>
    <name evidence="11" type="ORF">PGLA1383_LOCUS6779</name>
</gene>
<keyword evidence="3 10" id="KW-0812">Transmembrane</keyword>
<feature type="non-terminal residue" evidence="11">
    <location>
        <position position="289"/>
    </location>
</feature>
<name>A0A813DJE5_POLGL</name>
<evidence type="ECO:0000256" key="1">
    <source>
        <dbReference type="ARBA" id="ARBA00004141"/>
    </source>
</evidence>
<dbReference type="GO" id="GO:0034707">
    <property type="term" value="C:chloride channel complex"/>
    <property type="evidence" value="ECO:0007669"/>
    <property type="project" value="UniProtKB-KW"/>
</dbReference>
<comment type="caution">
    <text evidence="11">The sequence shown here is derived from an EMBL/GenBank/DDBJ whole genome shotgun (WGS) entry which is preliminary data.</text>
</comment>
<organism evidence="11 12">
    <name type="scientific">Polarella glacialis</name>
    <name type="common">Dinoflagellate</name>
    <dbReference type="NCBI Taxonomy" id="89957"/>
    <lineage>
        <taxon>Eukaryota</taxon>
        <taxon>Sar</taxon>
        <taxon>Alveolata</taxon>
        <taxon>Dinophyceae</taxon>
        <taxon>Suessiales</taxon>
        <taxon>Suessiaceae</taxon>
        <taxon>Polarella</taxon>
    </lineage>
</organism>
<dbReference type="GO" id="GO:0005254">
    <property type="term" value="F:chloride channel activity"/>
    <property type="evidence" value="ECO:0007669"/>
    <property type="project" value="UniProtKB-KW"/>
</dbReference>
<dbReference type="PRINTS" id="PR00762">
    <property type="entry name" value="CLCHANNEL"/>
</dbReference>
<evidence type="ECO:0000256" key="2">
    <source>
        <dbReference type="ARBA" id="ARBA00022448"/>
    </source>
</evidence>
<reference evidence="11" key="1">
    <citation type="submission" date="2021-02" db="EMBL/GenBank/DDBJ databases">
        <authorList>
            <person name="Dougan E. K."/>
            <person name="Rhodes N."/>
            <person name="Thang M."/>
            <person name="Chan C."/>
        </authorList>
    </citation>
    <scope>NUCLEOTIDE SEQUENCE</scope>
</reference>
<evidence type="ECO:0000256" key="4">
    <source>
        <dbReference type="ARBA" id="ARBA00022989"/>
    </source>
</evidence>
<proteinExistence type="predicted"/>
<evidence type="ECO:0000256" key="10">
    <source>
        <dbReference type="SAM" id="Phobius"/>
    </source>
</evidence>
<dbReference type="InterPro" id="IPR014743">
    <property type="entry name" value="Cl-channel_core"/>
</dbReference>
<sequence>IAAMWGSLLGDSLGVSSDQRKVLVACGAGAGLAAVYSVPISGFLYTIEHVLSWDTSLGSVLPAAVTSIIATAVAGIVVENKGLYAMPRYSYDWPSMAMLLWAAMIGPLAGLAAVSFRRVVKLFENLKPLPRFHVTFKAAAAGDRVWFPRNLNGWEMRQGAIIARRTSDHIIIVGFDGETTEKVYDAADWELANPEGRRDWTILVAMPAASLLLGILSHDFPSLLGNGRALAEVAIKRERTFSFFVLLLFLKAAMTAAAIGSGAAGGTLTPSVALGATLGAIVGDLDLLK</sequence>
<comment type="subcellular location">
    <subcellularLocation>
        <location evidence="1">Membrane</location>
        <topology evidence="1">Multi-pass membrane protein</topology>
    </subcellularLocation>
</comment>
<protein>
    <recommendedName>
        <fullName evidence="13">Chloride channel protein</fullName>
    </recommendedName>
</protein>
<evidence type="ECO:0000256" key="3">
    <source>
        <dbReference type="ARBA" id="ARBA00022692"/>
    </source>
</evidence>
<dbReference type="Pfam" id="PF00654">
    <property type="entry name" value="Voltage_CLC"/>
    <property type="match status" value="2"/>
</dbReference>
<feature type="non-terminal residue" evidence="11">
    <location>
        <position position="1"/>
    </location>
</feature>
<dbReference type="InterPro" id="IPR001807">
    <property type="entry name" value="ClC"/>
</dbReference>
<keyword evidence="9" id="KW-0407">Ion channel</keyword>
<keyword evidence="5" id="KW-0406">Ion transport</keyword>
<keyword evidence="7" id="KW-0869">Chloride channel</keyword>
<dbReference type="PANTHER" id="PTHR43427">
    <property type="entry name" value="CHLORIDE CHANNEL PROTEIN CLC-E"/>
    <property type="match status" value="1"/>
</dbReference>
<dbReference type="Gene3D" id="1.10.3080.10">
    <property type="entry name" value="Clc chloride channel"/>
    <property type="match status" value="2"/>
</dbReference>
<dbReference type="SUPFAM" id="SSF81340">
    <property type="entry name" value="Clc chloride channel"/>
    <property type="match status" value="1"/>
</dbReference>
<keyword evidence="6 10" id="KW-0472">Membrane</keyword>
<dbReference type="OrthoDB" id="10474141at2759"/>
<evidence type="ECO:0000256" key="7">
    <source>
        <dbReference type="ARBA" id="ARBA00023173"/>
    </source>
</evidence>
<keyword evidence="12" id="KW-1185">Reference proteome</keyword>
<evidence type="ECO:0000256" key="5">
    <source>
        <dbReference type="ARBA" id="ARBA00023065"/>
    </source>
</evidence>
<keyword evidence="2" id="KW-0813">Transport</keyword>
<keyword evidence="8" id="KW-0868">Chloride</keyword>
<feature type="transmembrane region" description="Helical" evidence="10">
    <location>
        <begin position="59"/>
        <end position="78"/>
    </location>
</feature>
<feature type="transmembrane region" description="Helical" evidence="10">
    <location>
        <begin position="22"/>
        <end position="47"/>
    </location>
</feature>
<evidence type="ECO:0000313" key="11">
    <source>
        <dbReference type="EMBL" id="CAE8587958.1"/>
    </source>
</evidence>
<evidence type="ECO:0000313" key="12">
    <source>
        <dbReference type="Proteomes" id="UP000654075"/>
    </source>
</evidence>
<dbReference type="PANTHER" id="PTHR43427:SF6">
    <property type="entry name" value="CHLORIDE CHANNEL PROTEIN CLC-E"/>
    <property type="match status" value="1"/>
</dbReference>
<dbReference type="Proteomes" id="UP000654075">
    <property type="component" value="Unassembled WGS sequence"/>
</dbReference>
<evidence type="ECO:0008006" key="13">
    <source>
        <dbReference type="Google" id="ProtNLM"/>
    </source>
</evidence>
<accession>A0A813DJE5</accession>
<evidence type="ECO:0000256" key="8">
    <source>
        <dbReference type="ARBA" id="ARBA00023214"/>
    </source>
</evidence>
<feature type="transmembrane region" description="Helical" evidence="10">
    <location>
        <begin position="241"/>
        <end position="262"/>
    </location>
</feature>
<keyword evidence="4 10" id="KW-1133">Transmembrane helix</keyword>
<dbReference type="InterPro" id="IPR050368">
    <property type="entry name" value="ClC-type_chloride_channel"/>
</dbReference>
<feature type="transmembrane region" description="Helical" evidence="10">
    <location>
        <begin position="99"/>
        <end position="120"/>
    </location>
</feature>
<evidence type="ECO:0000256" key="6">
    <source>
        <dbReference type="ARBA" id="ARBA00023136"/>
    </source>
</evidence>
<dbReference type="EMBL" id="CAJNNV010002842">
    <property type="protein sequence ID" value="CAE8587958.1"/>
    <property type="molecule type" value="Genomic_DNA"/>
</dbReference>
<dbReference type="AlphaFoldDB" id="A0A813DJE5"/>
<evidence type="ECO:0000256" key="9">
    <source>
        <dbReference type="ARBA" id="ARBA00023303"/>
    </source>
</evidence>